<feature type="domain" description="SnoaL-like" evidence="1">
    <location>
        <begin position="21"/>
        <end position="125"/>
    </location>
</feature>
<name>E3FQ90_STIAD</name>
<dbReference type="OrthoDB" id="582607at2"/>
<organism evidence="2 3">
    <name type="scientific">Stigmatella aurantiaca (strain DW4/3-1)</name>
    <dbReference type="NCBI Taxonomy" id="378806"/>
    <lineage>
        <taxon>Bacteria</taxon>
        <taxon>Pseudomonadati</taxon>
        <taxon>Myxococcota</taxon>
        <taxon>Myxococcia</taxon>
        <taxon>Myxococcales</taxon>
        <taxon>Cystobacterineae</taxon>
        <taxon>Archangiaceae</taxon>
        <taxon>Stigmatella</taxon>
    </lineage>
</organism>
<keyword evidence="3" id="KW-1185">Reference proteome</keyword>
<dbReference type="HOGENOM" id="CLU_119503_0_0_7"/>
<protein>
    <submittedName>
        <fullName evidence="2">Conserved uncharacterized protein</fullName>
    </submittedName>
</protein>
<evidence type="ECO:0000313" key="2">
    <source>
        <dbReference type="EMBL" id="ADO68200.1"/>
    </source>
</evidence>
<accession>E3FQ90</accession>
<dbReference type="KEGG" id="sur:STAUR_0391"/>
<dbReference type="InterPro" id="IPR032710">
    <property type="entry name" value="NTF2-like_dom_sf"/>
</dbReference>
<dbReference type="Gene3D" id="3.10.450.50">
    <property type="match status" value="1"/>
</dbReference>
<reference evidence="2 3" key="1">
    <citation type="journal article" date="2011" name="Mol. Biol. Evol.">
        <title>Comparative genomic analysis of fruiting body formation in Myxococcales.</title>
        <authorList>
            <person name="Huntley S."/>
            <person name="Hamann N."/>
            <person name="Wegener-Feldbrugge S."/>
            <person name="Treuner-Lange A."/>
            <person name="Kube M."/>
            <person name="Reinhardt R."/>
            <person name="Klages S."/>
            <person name="Muller R."/>
            <person name="Ronning C.M."/>
            <person name="Nierman W.C."/>
            <person name="Sogaard-Andersen L."/>
        </authorList>
    </citation>
    <scope>NUCLEOTIDE SEQUENCE [LARGE SCALE GENOMIC DNA]</scope>
    <source>
        <strain evidence="2 3">DW4/3-1</strain>
    </source>
</reference>
<dbReference type="Proteomes" id="UP000001351">
    <property type="component" value="Chromosome"/>
</dbReference>
<dbReference type="InterPro" id="IPR037401">
    <property type="entry name" value="SnoaL-like"/>
</dbReference>
<proteinExistence type="predicted"/>
<gene>
    <name evidence="2" type="ordered locus">STAUR_0391</name>
</gene>
<dbReference type="EMBL" id="CP002271">
    <property type="protein sequence ID" value="ADO68200.1"/>
    <property type="molecule type" value="Genomic_DNA"/>
</dbReference>
<dbReference type="SUPFAM" id="SSF54427">
    <property type="entry name" value="NTF2-like"/>
    <property type="match status" value="1"/>
</dbReference>
<dbReference type="AlphaFoldDB" id="E3FQ90"/>
<evidence type="ECO:0000259" key="1">
    <source>
        <dbReference type="Pfam" id="PF12680"/>
    </source>
</evidence>
<dbReference type="eggNOG" id="COG3631">
    <property type="taxonomic scope" value="Bacteria"/>
</dbReference>
<sequence>MGEATCAPLDRQRSVTMERAQRFVDALTKLEESGELETLVALFAEDAQVSNAASSHRFLGPEGARQFWRHYKGTLKQVKSTFRNMIESGDRVALEWESKGTAHNGRAVNYEGVSIIEWDGDRISRFYAYFDPELLGREMTDGVAPRSEPPATTPA</sequence>
<evidence type="ECO:0000313" key="3">
    <source>
        <dbReference type="Proteomes" id="UP000001351"/>
    </source>
</evidence>
<dbReference type="STRING" id="378806.STAUR_0391"/>
<dbReference type="Pfam" id="PF12680">
    <property type="entry name" value="SnoaL_2"/>
    <property type="match status" value="1"/>
</dbReference>